<dbReference type="InterPro" id="IPR036875">
    <property type="entry name" value="Znf_CCHC_sf"/>
</dbReference>
<feature type="domain" description="CCHC-type" evidence="6">
    <location>
        <begin position="227"/>
        <end position="242"/>
    </location>
</feature>
<accession>A0A8C5MJE6</accession>
<feature type="compositionally biased region" description="Basic and acidic residues" evidence="5">
    <location>
        <begin position="187"/>
        <end position="200"/>
    </location>
</feature>
<reference evidence="10" key="2">
    <citation type="submission" date="2025-09" db="UniProtKB">
        <authorList>
            <consortium name="Ensembl"/>
        </authorList>
    </citation>
    <scope>IDENTIFICATION</scope>
</reference>
<dbReference type="PANTHER" id="PTHR37984">
    <property type="entry name" value="PROTEIN CBG26694"/>
    <property type="match status" value="1"/>
</dbReference>
<proteinExistence type="inferred from homology"/>
<evidence type="ECO:0000259" key="9">
    <source>
        <dbReference type="PROSITE" id="PS50994"/>
    </source>
</evidence>
<dbReference type="FunFam" id="3.30.70.270:FF:000020">
    <property type="entry name" value="Transposon Tf2-6 polyprotein-like Protein"/>
    <property type="match status" value="1"/>
</dbReference>
<keyword evidence="11" id="KW-1185">Reference proteome</keyword>
<dbReference type="Pfam" id="PF00665">
    <property type="entry name" value="rve"/>
    <property type="match status" value="1"/>
</dbReference>
<keyword evidence="4" id="KW-0479">Metal-binding</keyword>
<dbReference type="InterPro" id="IPR036397">
    <property type="entry name" value="RNaseH_sf"/>
</dbReference>
<evidence type="ECO:0000259" key="6">
    <source>
        <dbReference type="PROSITE" id="PS50158"/>
    </source>
</evidence>
<evidence type="ECO:0000313" key="10">
    <source>
        <dbReference type="Ensembl" id="ENSLLEP00000012815.1"/>
    </source>
</evidence>
<dbReference type="InterPro" id="IPR001584">
    <property type="entry name" value="Integrase_cat-core"/>
</dbReference>
<name>A0A8C5MJE6_9ANUR</name>
<evidence type="ECO:0000256" key="1">
    <source>
        <dbReference type="ARBA" id="ARBA00010879"/>
    </source>
</evidence>
<dbReference type="InterPro" id="IPR021109">
    <property type="entry name" value="Peptidase_aspartic_dom_sf"/>
</dbReference>
<dbReference type="PROSITE" id="PS50158">
    <property type="entry name" value="ZF_CCHC"/>
    <property type="match status" value="1"/>
</dbReference>
<dbReference type="SUPFAM" id="SSF56672">
    <property type="entry name" value="DNA/RNA polymerases"/>
    <property type="match status" value="1"/>
</dbReference>
<dbReference type="GeneTree" id="ENSGT01050000244855"/>
<dbReference type="FunFam" id="1.10.340.70:FF:000001">
    <property type="entry name" value="Retrovirus-related Pol polyprotein from transposon gypsy-like Protein"/>
    <property type="match status" value="1"/>
</dbReference>
<dbReference type="InterPro" id="IPR000477">
    <property type="entry name" value="RT_dom"/>
</dbReference>
<evidence type="ECO:0000256" key="5">
    <source>
        <dbReference type="SAM" id="MobiDB-lite"/>
    </source>
</evidence>
<feature type="domain" description="SCAN box" evidence="7">
    <location>
        <begin position="75"/>
        <end position="150"/>
    </location>
</feature>
<evidence type="ECO:0000256" key="3">
    <source>
        <dbReference type="ARBA" id="ARBA00039658"/>
    </source>
</evidence>
<dbReference type="Pfam" id="PF02023">
    <property type="entry name" value="SCAN"/>
    <property type="match status" value="1"/>
</dbReference>
<dbReference type="SUPFAM" id="SSF53098">
    <property type="entry name" value="Ribonuclease H-like"/>
    <property type="match status" value="1"/>
</dbReference>
<dbReference type="GO" id="GO:0008270">
    <property type="term" value="F:zinc ion binding"/>
    <property type="evidence" value="ECO:0007669"/>
    <property type="project" value="UniProtKB-KW"/>
</dbReference>
<dbReference type="Proteomes" id="UP000694569">
    <property type="component" value="Unplaced"/>
</dbReference>
<evidence type="ECO:0000256" key="2">
    <source>
        <dbReference type="ARBA" id="ARBA00012180"/>
    </source>
</evidence>
<dbReference type="SUPFAM" id="SSF47353">
    <property type="entry name" value="Retrovirus capsid dimerization domain-like"/>
    <property type="match status" value="1"/>
</dbReference>
<dbReference type="SUPFAM" id="SSF57756">
    <property type="entry name" value="Retrovirus zinc finger-like domains"/>
    <property type="match status" value="1"/>
</dbReference>
<evidence type="ECO:0000256" key="4">
    <source>
        <dbReference type="PROSITE-ProRule" id="PRU00047"/>
    </source>
</evidence>
<dbReference type="CDD" id="cd00303">
    <property type="entry name" value="retropepsin_like"/>
    <property type="match status" value="1"/>
</dbReference>
<feature type="region of interest" description="Disordered" evidence="5">
    <location>
        <begin position="182"/>
        <end position="211"/>
    </location>
</feature>
<dbReference type="InterPro" id="IPR038269">
    <property type="entry name" value="SCAN_sf"/>
</dbReference>
<sequence length="1205" mass="135801">MTTTDDVEAYLTTFERTAEREGWPKEEWAGLLAPFLTGEPQKAYFDLEPEAARKYDTLKAEILARLGVTTAVHAQRVHQWRYVAEKAPRSQMFDLVHLTRKWLQPETLTPPEIVERVVMDHYLRALPGPLRKWVGYGNPKTATQLVDMVERYTTATNLQSNSALEHSTAPQGGMPKKLGKFVGGPKDMGESKKTFSREEETPGLGLKIGPNRSGKFLRTPSGLDTVRCFRCHEMGHIAAHCPVMDEPMQCDNAGRPKRLSFFAQFTCTAAHKEHIERQMCKMSVDGKAVTALLDSGSVVTLVRPEFVDPIKYHPSTIGVVCVHGDTRDYQTAVVDIGTSWGIVTQSVGVVPSLPYEVLVGRDFPRFWSLWEEKNLRIDSVDPVTNLNPEPFEPDTEEGIVGVPKGDSVPFPFSVMAGEQEEEPGPGGVNGSVDVPDLEVRRDDFLSEQVKDPTLARARENIKVIDNKPVDPDMRLAFPHMAQRKDLLYQVVRQGEDVVEQLLVPQPYRKLVLDLAHGHVLGGHVLGGHLGVEKTKERICRRFFWPGLHADIKNYCESCPECQQSAPVPHFRSPLVPLPIIEVPFERVGMDLVGPVVKSARGHQYILVIMDYATRYPEAIPLRNTSAKTIAKELVQVFSRVGIPKEILTDQGTPFMSKVTKELCRLFKISHLRTSVYHPQTDGLVERFNKTLKNMLKKVVDRDGRNWDFLLPYLMFAIREVPQASTGYSPFELVYGRHPRGLLDIAKETWEGQTTPFKTVIEHVSMMQDRIAAVMPLVREHMEQAQEAQRRVYNRGAKMRSFNPGDKVLVLVPTAESKFLAKWQGPYEIVEKKSEVNYKVLQPGRRKTEQIYHINLLKLWKDREALLSTPATSNPMARPTPEVPIADTLSVAQRNEVKEFLRGNTDFFSEIPGLTTVVHHDIVVEPGVLINVKPYRIPEARREAVSAEIGKMLALGIIEESHSDWSSPIVLVPKPDGSIRFCNDFRKLNAVSRFDAYPMPRVDELIDQLGTARYITTLDLTKGYWQIPLTNRAREKTAFSTPDGSFQYTRMPFGLHGAPASFQRLMDRLLKAHRRYAAAYLDDVVIHSPDWQTHLVRVQAVVDSLKEAGLTANPKKCAIGSEEAKYLGYVIGRGLVKPQIDKVEAIQKWPQPQNKKQVRAFLGITGYYRRFVPNFATMASPLTDLTKGTKSGLVRWSPEADSAFKA</sequence>
<dbReference type="PANTHER" id="PTHR37984:SF15">
    <property type="entry name" value="INTEGRASE CATALYTIC DOMAIN-CONTAINING PROTEIN"/>
    <property type="match status" value="1"/>
</dbReference>
<dbReference type="InterPro" id="IPR012337">
    <property type="entry name" value="RNaseH-like_sf"/>
</dbReference>
<organism evidence="10 11">
    <name type="scientific">Leptobrachium leishanense</name>
    <name type="common">Leishan spiny toad</name>
    <dbReference type="NCBI Taxonomy" id="445787"/>
    <lineage>
        <taxon>Eukaryota</taxon>
        <taxon>Metazoa</taxon>
        <taxon>Chordata</taxon>
        <taxon>Craniata</taxon>
        <taxon>Vertebrata</taxon>
        <taxon>Euteleostomi</taxon>
        <taxon>Amphibia</taxon>
        <taxon>Batrachia</taxon>
        <taxon>Anura</taxon>
        <taxon>Pelobatoidea</taxon>
        <taxon>Megophryidae</taxon>
        <taxon>Leptobrachium</taxon>
    </lineage>
</organism>
<dbReference type="Gene3D" id="2.40.70.10">
    <property type="entry name" value="Acid Proteases"/>
    <property type="match status" value="1"/>
</dbReference>
<feature type="domain" description="Reverse transcriptase" evidence="8">
    <location>
        <begin position="952"/>
        <end position="1130"/>
    </location>
</feature>
<evidence type="ECO:0000259" key="7">
    <source>
        <dbReference type="PROSITE" id="PS50804"/>
    </source>
</evidence>
<dbReference type="Gene3D" id="3.10.10.10">
    <property type="entry name" value="HIV Type 1 Reverse Transcriptase, subunit A, domain 1"/>
    <property type="match status" value="1"/>
</dbReference>
<dbReference type="OrthoDB" id="6761011at2759"/>
<dbReference type="Gene3D" id="1.10.340.70">
    <property type="match status" value="1"/>
</dbReference>
<dbReference type="AlphaFoldDB" id="A0A8C5MJE6"/>
<dbReference type="PROSITE" id="PS50804">
    <property type="entry name" value="SCAN_BOX"/>
    <property type="match status" value="1"/>
</dbReference>
<dbReference type="Gene3D" id="3.30.420.10">
    <property type="entry name" value="Ribonuclease H-like superfamily/Ribonuclease H"/>
    <property type="match status" value="1"/>
</dbReference>
<reference evidence="10" key="1">
    <citation type="submission" date="2025-08" db="UniProtKB">
        <authorList>
            <consortium name="Ensembl"/>
        </authorList>
    </citation>
    <scope>IDENTIFICATION</scope>
</reference>
<dbReference type="InterPro" id="IPR043128">
    <property type="entry name" value="Rev_trsase/Diguanyl_cyclase"/>
</dbReference>
<dbReference type="GO" id="GO:0004523">
    <property type="term" value="F:RNA-DNA hybrid ribonuclease activity"/>
    <property type="evidence" value="ECO:0007669"/>
    <property type="project" value="UniProtKB-EC"/>
</dbReference>
<dbReference type="EC" id="3.1.26.4" evidence="2"/>
<dbReference type="Ensembl" id="ENSLLET00000013311.1">
    <property type="protein sequence ID" value="ENSLLEP00000012815.1"/>
    <property type="gene ID" value="ENSLLEG00000008102.1"/>
</dbReference>
<dbReference type="Pfam" id="PF22938">
    <property type="entry name" value="Integrase_p58_C"/>
    <property type="match status" value="1"/>
</dbReference>
<dbReference type="GO" id="GO:0003676">
    <property type="term" value="F:nucleic acid binding"/>
    <property type="evidence" value="ECO:0007669"/>
    <property type="project" value="InterPro"/>
</dbReference>
<dbReference type="FunFam" id="3.30.420.10:FF:000032">
    <property type="entry name" value="Retrovirus-related Pol polyprotein from transposon 297-like Protein"/>
    <property type="match status" value="1"/>
</dbReference>
<dbReference type="SMART" id="SM00343">
    <property type="entry name" value="ZnF_C2HC"/>
    <property type="match status" value="1"/>
</dbReference>
<keyword evidence="4" id="KW-0863">Zinc-finger</keyword>
<dbReference type="InterPro" id="IPR041588">
    <property type="entry name" value="Integrase_H2C2"/>
</dbReference>
<dbReference type="Pfam" id="PF00078">
    <property type="entry name" value="RVT_1"/>
    <property type="match status" value="1"/>
</dbReference>
<dbReference type="CDD" id="cd01647">
    <property type="entry name" value="RT_LTR"/>
    <property type="match status" value="1"/>
</dbReference>
<dbReference type="InterPro" id="IPR054465">
    <property type="entry name" value="Integrase_p58-like_C"/>
</dbReference>
<comment type="similarity">
    <text evidence="1">Belongs to the beta type-B retroviral polymerase family. HERV class-II K(HML-2) pol subfamily.</text>
</comment>
<dbReference type="GO" id="GO:0015074">
    <property type="term" value="P:DNA integration"/>
    <property type="evidence" value="ECO:0007669"/>
    <property type="project" value="InterPro"/>
</dbReference>
<dbReference type="SUPFAM" id="SSF50630">
    <property type="entry name" value="Acid proteases"/>
    <property type="match status" value="1"/>
</dbReference>
<feature type="domain" description="Integrase catalytic" evidence="9">
    <location>
        <begin position="579"/>
        <end position="737"/>
    </location>
</feature>
<dbReference type="InterPro" id="IPR043502">
    <property type="entry name" value="DNA/RNA_pol_sf"/>
</dbReference>
<dbReference type="Gene3D" id="3.30.70.270">
    <property type="match status" value="2"/>
</dbReference>
<keyword evidence="4" id="KW-0862">Zinc</keyword>
<protein>
    <recommendedName>
        <fullName evidence="3">Gypsy retrotransposon integrase-like protein 1</fullName>
        <ecNumber evidence="2">3.1.26.4</ecNumber>
    </recommendedName>
</protein>
<dbReference type="Gene3D" id="1.10.4020.10">
    <property type="entry name" value="DNA breaking-rejoining enzymes"/>
    <property type="match status" value="1"/>
</dbReference>
<dbReference type="InterPro" id="IPR001878">
    <property type="entry name" value="Znf_CCHC"/>
</dbReference>
<dbReference type="InterPro" id="IPR003309">
    <property type="entry name" value="SCAN_dom"/>
</dbReference>
<dbReference type="Gene3D" id="4.10.60.10">
    <property type="entry name" value="Zinc finger, CCHC-type"/>
    <property type="match status" value="1"/>
</dbReference>
<dbReference type="PROSITE" id="PS50994">
    <property type="entry name" value="INTEGRASE"/>
    <property type="match status" value="1"/>
</dbReference>
<evidence type="ECO:0000259" key="8">
    <source>
        <dbReference type="PROSITE" id="PS50878"/>
    </source>
</evidence>
<dbReference type="PROSITE" id="PS50878">
    <property type="entry name" value="RT_POL"/>
    <property type="match status" value="1"/>
</dbReference>
<evidence type="ECO:0000313" key="11">
    <source>
        <dbReference type="Proteomes" id="UP000694569"/>
    </source>
</evidence>
<dbReference type="InterPro" id="IPR050951">
    <property type="entry name" value="Retrovirus_Pol_polyprotein"/>
</dbReference>
<dbReference type="Pfam" id="PF17921">
    <property type="entry name" value="Integrase_H2C2"/>
    <property type="match status" value="1"/>
</dbReference>